<feature type="compositionally biased region" description="Polar residues" evidence="1">
    <location>
        <begin position="207"/>
        <end position="220"/>
    </location>
</feature>
<evidence type="ECO:0000313" key="3">
    <source>
        <dbReference type="Proteomes" id="UP001558474"/>
    </source>
</evidence>
<protein>
    <recommendedName>
        <fullName evidence="4">Translation initiation factor IF-2</fullName>
    </recommendedName>
</protein>
<organism evidence="2 3">
    <name type="scientific">Mycolicibacterium porcinum</name>
    <dbReference type="NCBI Taxonomy" id="39693"/>
    <lineage>
        <taxon>Bacteria</taxon>
        <taxon>Bacillati</taxon>
        <taxon>Actinomycetota</taxon>
        <taxon>Actinomycetes</taxon>
        <taxon>Mycobacteriales</taxon>
        <taxon>Mycobacteriaceae</taxon>
        <taxon>Mycolicibacterium</taxon>
    </lineage>
</organism>
<comment type="caution">
    <text evidence="2">The sequence shown here is derived from an EMBL/GenBank/DDBJ whole genome shotgun (WGS) entry which is preliminary data.</text>
</comment>
<dbReference type="EMBL" id="JBDLOU010000107">
    <property type="protein sequence ID" value="MEX3742601.1"/>
    <property type="molecule type" value="Genomic_DNA"/>
</dbReference>
<feature type="region of interest" description="Disordered" evidence="1">
    <location>
        <begin position="112"/>
        <end position="174"/>
    </location>
</feature>
<reference evidence="2 3" key="1">
    <citation type="submission" date="2024-04" db="EMBL/GenBank/DDBJ databases">
        <title>Genomic Markers of Mycobacteria.</title>
        <authorList>
            <person name="Soliman M.S."/>
            <person name="Elkholy A."/>
            <person name="Soliman N.S."/>
            <person name="Abbas A."/>
            <person name="Khayrat S."/>
            <person name="Shawky S."/>
        </authorList>
    </citation>
    <scope>NUCLEOTIDE SEQUENCE [LARGE SCALE GENOMIC DNA]</scope>
    <source>
        <strain evidence="2 3">Egy-CU-AM5</strain>
    </source>
</reference>
<evidence type="ECO:0000313" key="2">
    <source>
        <dbReference type="EMBL" id="MEX3742601.1"/>
    </source>
</evidence>
<evidence type="ECO:0000256" key="1">
    <source>
        <dbReference type="SAM" id="MobiDB-lite"/>
    </source>
</evidence>
<sequence>MQGYSAGGQSELRVNTAELRSGGKGLEDAANSIPPPPEQFNSGGTDDLSKALIRLTQEKEAALIEALPKVKKDSLKTAQDVGVAADRYETTDQEIADTITKRVADFDAAFNPEKTGSGAAPGSGGQFGQLVSGSGGGGSSAGSSGSPGSSAEGMPSTSSGTSAAAASGASSGQDPLQMLQQMGQAPMQMMQMPMQMMQQVGQLPQGIMQTAQSGIQQISQMAGEAGKNGDAEKDGGAESEGKDQQPEKKAPSASVPGAGGGSTAERAPVAEPSSGGASENAPAEPKHAAAPVNPAPRKAPTDSSILL</sequence>
<feature type="compositionally biased region" description="Gly residues" evidence="1">
    <location>
        <begin position="119"/>
        <end position="140"/>
    </location>
</feature>
<accession>A0ABV3VR05</accession>
<keyword evidence="3" id="KW-1185">Reference proteome</keyword>
<feature type="compositionally biased region" description="Basic and acidic residues" evidence="1">
    <location>
        <begin position="227"/>
        <end position="250"/>
    </location>
</feature>
<dbReference type="RefSeq" id="WP_368574396.1">
    <property type="nucleotide sequence ID" value="NZ_JBDLOU010000107.1"/>
</dbReference>
<proteinExistence type="predicted"/>
<name>A0ABV3VR05_9MYCO</name>
<gene>
    <name evidence="2" type="ORF">ABFW12_30620</name>
</gene>
<feature type="compositionally biased region" description="Low complexity" evidence="1">
    <location>
        <begin position="141"/>
        <end position="174"/>
    </location>
</feature>
<dbReference type="Proteomes" id="UP001558474">
    <property type="component" value="Unassembled WGS sequence"/>
</dbReference>
<feature type="region of interest" description="Disordered" evidence="1">
    <location>
        <begin position="199"/>
        <end position="307"/>
    </location>
</feature>
<feature type="region of interest" description="Disordered" evidence="1">
    <location>
        <begin position="1"/>
        <end position="47"/>
    </location>
</feature>
<evidence type="ECO:0008006" key="4">
    <source>
        <dbReference type="Google" id="ProtNLM"/>
    </source>
</evidence>